<evidence type="ECO:0000256" key="1">
    <source>
        <dbReference type="ARBA" id="ARBA00010531"/>
    </source>
</evidence>
<dbReference type="PANTHER" id="PTHR36427">
    <property type="entry name" value="54S RIBOSOMAL PROTEIN L1, MITOCHONDRIAL"/>
    <property type="match status" value="1"/>
</dbReference>
<gene>
    <name evidence="5" type="ORF">cyc_04041</name>
</gene>
<feature type="compositionally biased region" description="Low complexity" evidence="4">
    <location>
        <begin position="134"/>
        <end position="160"/>
    </location>
</feature>
<feature type="region of interest" description="Disordered" evidence="4">
    <location>
        <begin position="205"/>
        <end position="253"/>
    </location>
</feature>
<dbReference type="Pfam" id="PF00687">
    <property type="entry name" value="Ribosomal_L1"/>
    <property type="match status" value="1"/>
</dbReference>
<dbReference type="EMBL" id="JROU02000596">
    <property type="protein sequence ID" value="OEH78850.1"/>
    <property type="molecule type" value="Genomic_DNA"/>
</dbReference>
<dbReference type="InterPro" id="IPR016095">
    <property type="entry name" value="Ribosomal_uL1_3-a/b-sand"/>
</dbReference>
<evidence type="ECO:0000256" key="2">
    <source>
        <dbReference type="ARBA" id="ARBA00022980"/>
    </source>
</evidence>
<dbReference type="InterPro" id="IPR028364">
    <property type="entry name" value="Ribosomal_uL1/biogenesis"/>
</dbReference>
<evidence type="ECO:0000256" key="3">
    <source>
        <dbReference type="ARBA" id="ARBA00023274"/>
    </source>
</evidence>
<dbReference type="Gene3D" id="3.30.190.20">
    <property type="match status" value="2"/>
</dbReference>
<dbReference type="VEuPathDB" id="ToxoDB:LOC34620632"/>
<dbReference type="InParanoid" id="A0A1D3D5X5"/>
<dbReference type="VEuPathDB" id="ToxoDB:cyc_04041"/>
<dbReference type="CDD" id="cd00403">
    <property type="entry name" value="Ribosomal_L1"/>
    <property type="match status" value="1"/>
</dbReference>
<dbReference type="AlphaFoldDB" id="A0A1D3D5X5"/>
<dbReference type="GO" id="GO:1990904">
    <property type="term" value="C:ribonucleoprotein complex"/>
    <property type="evidence" value="ECO:0007669"/>
    <property type="project" value="UniProtKB-KW"/>
</dbReference>
<dbReference type="Proteomes" id="UP000095192">
    <property type="component" value="Unassembled WGS sequence"/>
</dbReference>
<sequence>MPPEALLRLQPQRRPPGLRWKLLEELEAGEAVLEAADSAAKKALEEALEAQGPRAASSGGPHRKAGAPRRSTAPPLGSLQMHMRRAALRAAAETVEQALKRLQRGNEGERGPGESSSHDLGGSSSHDLGESSSHDLGGSSSHDLGGSSSHDLGAGASASSLEPDTAQSRKLYPRAIFAAELRRLLQNWAALAAEGVLRLAVEGGAPAKGPQGVPTNASSSGGEVSCSVQPQDPTTPGAPAESADDGGLEASRAAPGRKGLSLLAALLPREGVVLRPSCALLTCQLLSTAGFDETIEVHVHLKRTRSKDGGGKPASRGPSQRVQGFVTLPHGVMPSLQSGTSKAVGFLRGAAAAGGDEENTREVGVGRARAVRGKKRGGIWRRPRVIAALVDSSDEAAAREAGADIVGVEALVESLSDSKKRGPDTIICTPEMMAVLSAHGKTLEYQLMRPSTLQLRGLRCCAAGRRNLIPSVAMGTLTPDPVHAIRIYRQPTIQFRADRLGVVHAPIGYASMEAPHLLANFHAFLEALKAAALSAQGPKQAVGASLLKIAKCMHVCSTMGPSLQIDLRAC</sequence>
<keyword evidence="2 5" id="KW-0689">Ribosomal protein</keyword>
<comment type="caution">
    <text evidence="5">The sequence shown here is derived from an EMBL/GenBank/DDBJ whole genome shotgun (WGS) entry which is preliminary data.</text>
</comment>
<accession>A0A1D3D5X5</accession>
<name>A0A1D3D5X5_9EIME</name>
<keyword evidence="6" id="KW-1185">Reference proteome</keyword>
<comment type="similarity">
    <text evidence="1">Belongs to the universal ribosomal protein uL1 family.</text>
</comment>
<feature type="region of interest" description="Disordered" evidence="4">
    <location>
        <begin position="44"/>
        <end position="166"/>
    </location>
</feature>
<feature type="compositionally biased region" description="Low complexity" evidence="4">
    <location>
        <begin position="114"/>
        <end position="126"/>
    </location>
</feature>
<evidence type="ECO:0000256" key="4">
    <source>
        <dbReference type="SAM" id="MobiDB-lite"/>
    </source>
</evidence>
<feature type="compositionally biased region" description="Polar residues" evidence="4">
    <location>
        <begin position="213"/>
        <end position="234"/>
    </location>
</feature>
<organism evidence="5 6">
    <name type="scientific">Cyclospora cayetanensis</name>
    <dbReference type="NCBI Taxonomy" id="88456"/>
    <lineage>
        <taxon>Eukaryota</taxon>
        <taxon>Sar</taxon>
        <taxon>Alveolata</taxon>
        <taxon>Apicomplexa</taxon>
        <taxon>Conoidasida</taxon>
        <taxon>Coccidia</taxon>
        <taxon>Eucoccidiorida</taxon>
        <taxon>Eimeriorina</taxon>
        <taxon>Eimeriidae</taxon>
        <taxon>Cyclospora</taxon>
    </lineage>
</organism>
<keyword evidence="3" id="KW-0687">Ribonucleoprotein</keyword>
<dbReference type="GO" id="GO:0005840">
    <property type="term" value="C:ribosome"/>
    <property type="evidence" value="ECO:0007669"/>
    <property type="project" value="UniProtKB-KW"/>
</dbReference>
<reference evidence="5 6" key="1">
    <citation type="journal article" date="2016" name="BMC Genomics">
        <title>Comparative genomics reveals Cyclospora cayetanensis possesses coccidia-like metabolism and invasion components but unique surface antigens.</title>
        <authorList>
            <person name="Liu S."/>
            <person name="Wang L."/>
            <person name="Zheng H."/>
            <person name="Xu Z."/>
            <person name="Roellig D.M."/>
            <person name="Li N."/>
            <person name="Frace M.A."/>
            <person name="Tang K."/>
            <person name="Arrowood M.J."/>
            <person name="Moss D.M."/>
            <person name="Zhang L."/>
            <person name="Feng Y."/>
            <person name="Xiao L."/>
        </authorList>
    </citation>
    <scope>NUCLEOTIDE SEQUENCE [LARGE SCALE GENOMIC DNA]</scope>
    <source>
        <strain evidence="5 6">CHN_HEN01</strain>
    </source>
</reference>
<dbReference type="Gene3D" id="3.40.50.790">
    <property type="match status" value="1"/>
</dbReference>
<dbReference type="InterPro" id="IPR023674">
    <property type="entry name" value="Ribosomal_uL1-like"/>
</dbReference>
<proteinExistence type="inferred from homology"/>
<dbReference type="PANTHER" id="PTHR36427:SF3">
    <property type="entry name" value="LARGE RIBOSOMAL SUBUNIT PROTEIN UL1M"/>
    <property type="match status" value="1"/>
</dbReference>
<dbReference type="SUPFAM" id="SSF56808">
    <property type="entry name" value="Ribosomal protein L1"/>
    <property type="match status" value="1"/>
</dbReference>
<evidence type="ECO:0000313" key="6">
    <source>
        <dbReference type="Proteomes" id="UP000095192"/>
    </source>
</evidence>
<evidence type="ECO:0000313" key="5">
    <source>
        <dbReference type="EMBL" id="OEH78850.1"/>
    </source>
</evidence>
<protein>
    <submittedName>
        <fullName evidence="5">50s ribosomal protein</fullName>
    </submittedName>
</protein>